<evidence type="ECO:0000313" key="3">
    <source>
        <dbReference type="Proteomes" id="UP000277811"/>
    </source>
</evidence>
<dbReference type="PROSITE" id="PS51257">
    <property type="entry name" value="PROKAR_LIPOPROTEIN"/>
    <property type="match status" value="1"/>
</dbReference>
<dbReference type="SUPFAM" id="SSF51658">
    <property type="entry name" value="Xylose isomerase-like"/>
    <property type="match status" value="1"/>
</dbReference>
<dbReference type="PANTHER" id="PTHR12110">
    <property type="entry name" value="HYDROXYPYRUVATE ISOMERASE"/>
    <property type="match status" value="1"/>
</dbReference>
<accession>A0A498RDU4</accession>
<name>A0A498RDU4_9FIRM</name>
<dbReference type="AlphaFoldDB" id="A0A498RDU4"/>
<dbReference type="RefSeq" id="WP_122629913.1">
    <property type="nucleotide sequence ID" value="NZ_UPPP01000105.1"/>
</dbReference>
<gene>
    <name evidence="2" type="ORF">LUCI_4383</name>
</gene>
<dbReference type="InterPro" id="IPR013022">
    <property type="entry name" value="Xyl_isomerase-like_TIM-brl"/>
</dbReference>
<dbReference type="InterPro" id="IPR050312">
    <property type="entry name" value="IolE/XylAMocC-like"/>
</dbReference>
<dbReference type="Proteomes" id="UP000277811">
    <property type="component" value="Unassembled WGS sequence"/>
</dbReference>
<keyword evidence="3" id="KW-1185">Reference proteome</keyword>
<sequence length="275" mass="30911">MARQFSLAYLTVLGCPPPEMTYIAAQAGYDYVSLRPIYMGLPGEPNYALNENKELMRQTKTALAETGVKLHDIELARIHDGVDVKKYLPAMEMAAELGGCAVLSSIWTPDRKFYIEKFAELCDLAKPFGLTVDLEFVPIASVFDLKGAIDVLRTVQRENAGLMVDTHHFHRSRDKIEELEAVPRGWFHFAHLCDAPAEIPASKEEMTRILREARLYVGEGGIDVAGILGRLPEVPYSIELPHVARVKEFGYAEHARRCLQSAKDYFAAHSREQNF</sequence>
<proteinExistence type="predicted"/>
<evidence type="ECO:0000313" key="2">
    <source>
        <dbReference type="EMBL" id="VBB09097.1"/>
    </source>
</evidence>
<dbReference type="PANTHER" id="PTHR12110:SF48">
    <property type="entry name" value="BLL3656 PROTEIN"/>
    <property type="match status" value="1"/>
</dbReference>
<evidence type="ECO:0000259" key="1">
    <source>
        <dbReference type="Pfam" id="PF01261"/>
    </source>
</evidence>
<dbReference type="Gene3D" id="3.20.20.150">
    <property type="entry name" value="Divalent-metal-dependent TIM barrel enzymes"/>
    <property type="match status" value="1"/>
</dbReference>
<dbReference type="OrthoDB" id="9786584at2"/>
<protein>
    <recommendedName>
        <fullName evidence="1">Xylose isomerase-like TIM barrel domain-containing protein</fullName>
    </recommendedName>
</protein>
<organism evidence="2 3">
    <name type="scientific">Lucifera butyrica</name>
    <dbReference type="NCBI Taxonomy" id="1351585"/>
    <lineage>
        <taxon>Bacteria</taxon>
        <taxon>Bacillati</taxon>
        <taxon>Bacillota</taxon>
        <taxon>Negativicutes</taxon>
        <taxon>Veillonellales</taxon>
        <taxon>Veillonellaceae</taxon>
        <taxon>Lucifera</taxon>
    </lineage>
</organism>
<feature type="domain" description="Xylose isomerase-like TIM barrel" evidence="1">
    <location>
        <begin position="23"/>
        <end position="247"/>
    </location>
</feature>
<dbReference type="EMBL" id="UPPP01000105">
    <property type="protein sequence ID" value="VBB09097.1"/>
    <property type="molecule type" value="Genomic_DNA"/>
</dbReference>
<reference evidence="2 3" key="1">
    <citation type="submission" date="2018-06" db="EMBL/GenBank/DDBJ databases">
        <authorList>
            <person name="Strepis N."/>
        </authorList>
    </citation>
    <scope>NUCLEOTIDE SEQUENCE [LARGE SCALE GENOMIC DNA]</scope>
    <source>
        <strain evidence="2">LUCI</strain>
    </source>
</reference>
<dbReference type="InterPro" id="IPR036237">
    <property type="entry name" value="Xyl_isomerase-like_sf"/>
</dbReference>
<dbReference type="Pfam" id="PF01261">
    <property type="entry name" value="AP_endonuc_2"/>
    <property type="match status" value="1"/>
</dbReference>